<gene>
    <name evidence="2" type="ORF">HH212_22910</name>
</gene>
<accession>A0A7Z2ZVV2</accession>
<evidence type="ECO:0000313" key="2">
    <source>
        <dbReference type="EMBL" id="QJE02517.1"/>
    </source>
</evidence>
<proteinExistence type="predicted"/>
<sequence length="82" mass="9040">MFPLPKSSTEQITDLMFLAGNLRVACELCARVERTEEIAGMHKIFERQMVSALRTAAKMLSDLESSERSGASNQNNEPSPAP</sequence>
<dbReference type="RefSeq" id="WP_170204601.1">
    <property type="nucleotide sequence ID" value="NZ_CP051685.1"/>
</dbReference>
<feature type="compositionally biased region" description="Polar residues" evidence="1">
    <location>
        <begin position="68"/>
        <end position="82"/>
    </location>
</feature>
<feature type="region of interest" description="Disordered" evidence="1">
    <location>
        <begin position="61"/>
        <end position="82"/>
    </location>
</feature>
<dbReference type="KEGG" id="mfy:HH212_22910"/>
<reference evidence="2 3" key="1">
    <citation type="submission" date="2020-04" db="EMBL/GenBank/DDBJ databases">
        <title>Genome sequencing of novel species.</title>
        <authorList>
            <person name="Heo J."/>
            <person name="Kim S.-J."/>
            <person name="Kim J.-S."/>
            <person name="Hong S.-B."/>
            <person name="Kwon S.-W."/>
        </authorList>
    </citation>
    <scope>NUCLEOTIDE SEQUENCE [LARGE SCALE GENOMIC DNA]</scope>
    <source>
        <strain evidence="2 3">GN2-R2</strain>
    </source>
</reference>
<dbReference type="Proteomes" id="UP000502415">
    <property type="component" value="Chromosome"/>
</dbReference>
<organism evidence="2 3">
    <name type="scientific">Massilia forsythiae</name>
    <dbReference type="NCBI Taxonomy" id="2728020"/>
    <lineage>
        <taxon>Bacteria</taxon>
        <taxon>Pseudomonadati</taxon>
        <taxon>Pseudomonadota</taxon>
        <taxon>Betaproteobacteria</taxon>
        <taxon>Burkholderiales</taxon>
        <taxon>Oxalobacteraceae</taxon>
        <taxon>Telluria group</taxon>
        <taxon>Massilia</taxon>
    </lineage>
</organism>
<keyword evidence="3" id="KW-1185">Reference proteome</keyword>
<protein>
    <submittedName>
        <fullName evidence="2">Uncharacterized protein</fullName>
    </submittedName>
</protein>
<evidence type="ECO:0000256" key="1">
    <source>
        <dbReference type="SAM" id="MobiDB-lite"/>
    </source>
</evidence>
<dbReference type="AlphaFoldDB" id="A0A7Z2ZVV2"/>
<name>A0A7Z2ZVV2_9BURK</name>
<evidence type="ECO:0000313" key="3">
    <source>
        <dbReference type="Proteomes" id="UP000502415"/>
    </source>
</evidence>
<dbReference type="EMBL" id="CP051685">
    <property type="protein sequence ID" value="QJE02517.1"/>
    <property type="molecule type" value="Genomic_DNA"/>
</dbReference>